<dbReference type="InterPro" id="IPR012337">
    <property type="entry name" value="RNaseH-like_sf"/>
</dbReference>
<dbReference type="GO" id="GO:0003676">
    <property type="term" value="F:nucleic acid binding"/>
    <property type="evidence" value="ECO:0007669"/>
    <property type="project" value="InterPro"/>
</dbReference>
<evidence type="ECO:0000313" key="2">
    <source>
        <dbReference type="Proteomes" id="UP000037035"/>
    </source>
</evidence>
<accession>A0A0L6V426</accession>
<sequence length="216" mass="24541">MLAVAMISTVTNPQVTGSLGPEVWNGLPEITFSNCGSCFVSSFWNSLCQHLKIQHNLSTAYHPDDWIKWFLISEFDHNNRNFESISKQPVNATKNKPTSFDSNLLLSALVILKLGPFKIEPVLLKNAFKLSLPLKWKAIHPAFHVLLLEPAKGLYMDKTHPSPETVNIQDHLEWEVSPIVNSRLCKGKLPYLVEWADSPDLVQEFHSNYPHKPFQL</sequence>
<gene>
    <name evidence="1" type="ORF">VP01_2720g3</name>
</gene>
<dbReference type="SUPFAM" id="SSF53098">
    <property type="entry name" value="Ribonuclease H-like"/>
    <property type="match status" value="1"/>
</dbReference>
<evidence type="ECO:0008006" key="3">
    <source>
        <dbReference type="Google" id="ProtNLM"/>
    </source>
</evidence>
<keyword evidence="2" id="KW-1185">Reference proteome</keyword>
<dbReference type="EMBL" id="LAVV01007636">
    <property type="protein sequence ID" value="KNZ55287.1"/>
    <property type="molecule type" value="Genomic_DNA"/>
</dbReference>
<dbReference type="InterPro" id="IPR036397">
    <property type="entry name" value="RNaseH_sf"/>
</dbReference>
<protein>
    <recommendedName>
        <fullName evidence="3">Integrase catalytic domain-containing protein</fullName>
    </recommendedName>
</protein>
<reference evidence="1 2" key="1">
    <citation type="submission" date="2015-08" db="EMBL/GenBank/DDBJ databases">
        <title>Next Generation Sequencing and Analysis of the Genome of Puccinia sorghi L Schw, the Causal Agent of Maize Common Rust.</title>
        <authorList>
            <person name="Rochi L."/>
            <person name="Burguener G."/>
            <person name="Darino M."/>
            <person name="Turjanski A."/>
            <person name="Kreff E."/>
            <person name="Dieguez M.J."/>
            <person name="Sacco F."/>
        </authorList>
    </citation>
    <scope>NUCLEOTIDE SEQUENCE [LARGE SCALE GENOMIC DNA]</scope>
    <source>
        <strain evidence="1 2">RO10H11247</strain>
    </source>
</reference>
<name>A0A0L6V426_9BASI</name>
<organism evidence="1 2">
    <name type="scientific">Puccinia sorghi</name>
    <dbReference type="NCBI Taxonomy" id="27349"/>
    <lineage>
        <taxon>Eukaryota</taxon>
        <taxon>Fungi</taxon>
        <taxon>Dikarya</taxon>
        <taxon>Basidiomycota</taxon>
        <taxon>Pucciniomycotina</taxon>
        <taxon>Pucciniomycetes</taxon>
        <taxon>Pucciniales</taxon>
        <taxon>Pucciniaceae</taxon>
        <taxon>Puccinia</taxon>
    </lineage>
</organism>
<dbReference type="InterPro" id="IPR016197">
    <property type="entry name" value="Chromo-like_dom_sf"/>
</dbReference>
<dbReference type="Proteomes" id="UP000037035">
    <property type="component" value="Unassembled WGS sequence"/>
</dbReference>
<dbReference type="OrthoDB" id="2273864at2759"/>
<dbReference type="AlphaFoldDB" id="A0A0L6V426"/>
<evidence type="ECO:0000313" key="1">
    <source>
        <dbReference type="EMBL" id="KNZ55287.1"/>
    </source>
</evidence>
<proteinExistence type="predicted"/>
<dbReference type="SUPFAM" id="SSF54160">
    <property type="entry name" value="Chromo domain-like"/>
    <property type="match status" value="1"/>
</dbReference>
<dbReference type="VEuPathDB" id="FungiDB:VP01_2720g3"/>
<dbReference type="Gene3D" id="3.30.420.10">
    <property type="entry name" value="Ribonuclease H-like superfamily/Ribonuclease H"/>
    <property type="match status" value="1"/>
</dbReference>
<comment type="caution">
    <text evidence="1">The sequence shown here is derived from an EMBL/GenBank/DDBJ whole genome shotgun (WGS) entry which is preliminary data.</text>
</comment>